<dbReference type="SUPFAM" id="SSF56801">
    <property type="entry name" value="Acetyl-CoA synthetase-like"/>
    <property type="match status" value="1"/>
</dbReference>
<proteinExistence type="predicted"/>
<dbReference type="Proteomes" id="UP000196138">
    <property type="component" value="Chromosome"/>
</dbReference>
<dbReference type="KEGG" id="cser:CCO03_16305"/>
<gene>
    <name evidence="3" type="ORF">CCO03_16305</name>
</gene>
<dbReference type="Gene3D" id="3.40.50.12780">
    <property type="entry name" value="N-terminal domain of ligase-like"/>
    <property type="match status" value="1"/>
</dbReference>
<dbReference type="OrthoDB" id="9766486at2"/>
<evidence type="ECO:0000259" key="2">
    <source>
        <dbReference type="Pfam" id="PF13193"/>
    </source>
</evidence>
<sequence>MSTAPNQSPHIASLALAALHRYPDRIAFQMGDTRVSYRQALDTIARAQSVLQGLGVGGGQRFGILSANRWDTWCISLAAQALGVTYSPLHPMGSLDAHSYQIVAGELRTLVVDADHYAARGAEIAAAHPDLKIITVGADTDYGLDMSRAMAQAGSQTAINRATPDLISTLSFTGGTTGKPKGVTRTGGSNGHMALTVLAGFEWPQAPAFLAVAPISHVTGTNVVPVLMRGGTVHMLPKFDPELMLDTIQRQRISAALSVPTMIYALLDHPRLGDFDLSSLQLLMYGASPMAPARLQEGLERIGPVFTQLYGQSECYPIASLPKEDHDAKRPELLAACGFPVAGAEVVLLDDDGQPVKPGEPGEICVRSPNVMSGYLDNPEQTAEAFKDGWLHTTDVARADEQGRLYIVDRKKDMVVSGGFNVYPREVEDVLATHPAVAMSAVVGAPDPKWGEAVKAVVVLRAGVTADVAALTAELTQLVKDKKGAVHAPKLVEFAETLPMTPLGKIDKKALRAKDWVGQARNVA</sequence>
<dbReference type="Gene3D" id="3.30.300.30">
    <property type="match status" value="1"/>
</dbReference>
<dbReference type="InterPro" id="IPR020845">
    <property type="entry name" value="AMP-binding_CS"/>
</dbReference>
<dbReference type="EMBL" id="CP021455">
    <property type="protein sequence ID" value="ARU06020.1"/>
    <property type="molecule type" value="Genomic_DNA"/>
</dbReference>
<dbReference type="InterPro" id="IPR050237">
    <property type="entry name" value="ATP-dep_AMP-bd_enzyme"/>
</dbReference>
<dbReference type="RefSeq" id="WP_087282748.1">
    <property type="nucleotide sequence ID" value="NZ_CP021455.1"/>
</dbReference>
<dbReference type="Pfam" id="PF13193">
    <property type="entry name" value="AMP-binding_C"/>
    <property type="match status" value="1"/>
</dbReference>
<dbReference type="InterPro" id="IPR000873">
    <property type="entry name" value="AMP-dep_synth/lig_dom"/>
</dbReference>
<name>A0A1Y0ERG8_9BURK</name>
<feature type="domain" description="AMP-binding enzyme C-terminal" evidence="2">
    <location>
        <begin position="426"/>
        <end position="505"/>
    </location>
</feature>
<dbReference type="AlphaFoldDB" id="A0A1Y0ERG8"/>
<dbReference type="PANTHER" id="PTHR43767">
    <property type="entry name" value="LONG-CHAIN-FATTY-ACID--COA LIGASE"/>
    <property type="match status" value="1"/>
</dbReference>
<feature type="domain" description="AMP-dependent synthetase/ligase" evidence="1">
    <location>
        <begin position="19"/>
        <end position="376"/>
    </location>
</feature>
<evidence type="ECO:0000259" key="1">
    <source>
        <dbReference type="Pfam" id="PF00501"/>
    </source>
</evidence>
<dbReference type="Pfam" id="PF00501">
    <property type="entry name" value="AMP-binding"/>
    <property type="match status" value="1"/>
</dbReference>
<protein>
    <submittedName>
        <fullName evidence="3">Acyl-CoA synthetase</fullName>
    </submittedName>
</protein>
<organism evidence="3 4">
    <name type="scientific">Comamonas serinivorans</name>
    <dbReference type="NCBI Taxonomy" id="1082851"/>
    <lineage>
        <taxon>Bacteria</taxon>
        <taxon>Pseudomonadati</taxon>
        <taxon>Pseudomonadota</taxon>
        <taxon>Betaproteobacteria</taxon>
        <taxon>Burkholderiales</taxon>
        <taxon>Comamonadaceae</taxon>
        <taxon>Comamonas</taxon>
    </lineage>
</organism>
<evidence type="ECO:0000313" key="3">
    <source>
        <dbReference type="EMBL" id="ARU06020.1"/>
    </source>
</evidence>
<keyword evidence="4" id="KW-1185">Reference proteome</keyword>
<accession>A0A1Y0ERG8</accession>
<evidence type="ECO:0000313" key="4">
    <source>
        <dbReference type="Proteomes" id="UP000196138"/>
    </source>
</evidence>
<dbReference type="InterPro" id="IPR045851">
    <property type="entry name" value="AMP-bd_C_sf"/>
</dbReference>
<dbReference type="GO" id="GO:0016877">
    <property type="term" value="F:ligase activity, forming carbon-sulfur bonds"/>
    <property type="evidence" value="ECO:0007669"/>
    <property type="project" value="UniProtKB-ARBA"/>
</dbReference>
<dbReference type="PROSITE" id="PS00455">
    <property type="entry name" value="AMP_BINDING"/>
    <property type="match status" value="1"/>
</dbReference>
<dbReference type="InterPro" id="IPR042099">
    <property type="entry name" value="ANL_N_sf"/>
</dbReference>
<dbReference type="InterPro" id="IPR025110">
    <property type="entry name" value="AMP-bd_C"/>
</dbReference>
<dbReference type="PANTHER" id="PTHR43767:SF7">
    <property type="entry name" value="MEDIUM_LONG-CHAIN-FATTY-ACID--COA LIGASE FADD8"/>
    <property type="match status" value="1"/>
</dbReference>
<reference evidence="3 4" key="1">
    <citation type="submission" date="2017-05" db="EMBL/GenBank/DDBJ databases">
        <authorList>
            <person name="Song R."/>
            <person name="Chenine A.L."/>
            <person name="Ruprecht R.M."/>
        </authorList>
    </citation>
    <scope>NUCLEOTIDE SEQUENCE [LARGE SCALE GENOMIC DNA]</scope>
    <source>
        <strain evidence="3 4">DSM 26136</strain>
    </source>
</reference>